<keyword evidence="2" id="KW-0378">Hydrolase</keyword>
<evidence type="ECO:0000313" key="5">
    <source>
        <dbReference type="Proteomes" id="UP000826661"/>
    </source>
</evidence>
<dbReference type="AlphaFoldDB" id="A0A8G0L8G4"/>
<sequence>MSSANTNGSSPLSFGKRYAVLNLDFMNILFDIAKGTPEGTKFVANCTRWVDAVHKRDPRPPNIFTTLYFTSPSQAELPAEAPFTKLVNGFTTFDEHNPGVKVPEYMNVDEEDVVLQKIRWYGGAGNELEDILKKNDIDTVIISGLSLSGVVMSTVYRLFDLDYNIIVIRDNVLEMPVYQHEQFAAVYLDYLMPKMNLKVVTLEEAMEALEHS</sequence>
<dbReference type="EMBL" id="CP075865">
    <property type="protein sequence ID" value="QYS97673.1"/>
    <property type="molecule type" value="Genomic_DNA"/>
</dbReference>
<dbReference type="Gene3D" id="3.40.50.850">
    <property type="entry name" value="Isochorismatase-like"/>
    <property type="match status" value="1"/>
</dbReference>
<protein>
    <submittedName>
        <fullName evidence="4">Isochorismatase domain-containing protein</fullName>
    </submittedName>
</protein>
<evidence type="ECO:0000259" key="3">
    <source>
        <dbReference type="Pfam" id="PF00857"/>
    </source>
</evidence>
<dbReference type="PANTHER" id="PTHR43540:SF1">
    <property type="entry name" value="ISOCHORISMATASE HYDROLASE"/>
    <property type="match status" value="1"/>
</dbReference>
<dbReference type="Pfam" id="PF00857">
    <property type="entry name" value="Isochorismatase"/>
    <property type="match status" value="1"/>
</dbReference>
<keyword evidence="5" id="KW-1185">Reference proteome</keyword>
<proteinExistence type="inferred from homology"/>
<dbReference type="SUPFAM" id="SSF52499">
    <property type="entry name" value="Isochorismatase-like hydrolases"/>
    <property type="match status" value="1"/>
</dbReference>
<reference evidence="4 5" key="1">
    <citation type="journal article" date="2021" name="BMC Genomics">
        <title>Telomere-to-telomere genome assembly of asparaginase-producing Trichoderma simmonsii.</title>
        <authorList>
            <person name="Chung D."/>
            <person name="Kwon Y.M."/>
            <person name="Yang Y."/>
        </authorList>
    </citation>
    <scope>NUCLEOTIDE SEQUENCE [LARGE SCALE GENOMIC DNA]</scope>
    <source>
        <strain evidence="4 5">GH-Sj1</strain>
    </source>
</reference>
<dbReference type="GO" id="GO:0016787">
    <property type="term" value="F:hydrolase activity"/>
    <property type="evidence" value="ECO:0007669"/>
    <property type="project" value="UniProtKB-KW"/>
</dbReference>
<evidence type="ECO:0000256" key="1">
    <source>
        <dbReference type="ARBA" id="ARBA00006336"/>
    </source>
</evidence>
<evidence type="ECO:0000256" key="2">
    <source>
        <dbReference type="ARBA" id="ARBA00022801"/>
    </source>
</evidence>
<dbReference type="InterPro" id="IPR050272">
    <property type="entry name" value="Isochorismatase-like_hydrls"/>
</dbReference>
<evidence type="ECO:0000313" key="4">
    <source>
        <dbReference type="EMBL" id="QYS97673.1"/>
    </source>
</evidence>
<accession>A0A8G0L8G4</accession>
<dbReference type="InterPro" id="IPR036380">
    <property type="entry name" value="Isochorismatase-like_sf"/>
</dbReference>
<feature type="domain" description="Isochorismatase-like" evidence="3">
    <location>
        <begin position="19"/>
        <end position="183"/>
    </location>
</feature>
<name>A0A8G0L8G4_9HYPO</name>
<dbReference type="InterPro" id="IPR000868">
    <property type="entry name" value="Isochorismatase-like_dom"/>
</dbReference>
<dbReference type="Proteomes" id="UP000826661">
    <property type="component" value="Chromosome II"/>
</dbReference>
<gene>
    <name evidence="4" type="ORF">H0G86_004895</name>
</gene>
<organism evidence="4 5">
    <name type="scientific">Trichoderma simmonsii</name>
    <dbReference type="NCBI Taxonomy" id="1491479"/>
    <lineage>
        <taxon>Eukaryota</taxon>
        <taxon>Fungi</taxon>
        <taxon>Dikarya</taxon>
        <taxon>Ascomycota</taxon>
        <taxon>Pezizomycotina</taxon>
        <taxon>Sordariomycetes</taxon>
        <taxon>Hypocreomycetidae</taxon>
        <taxon>Hypocreales</taxon>
        <taxon>Hypocreaceae</taxon>
        <taxon>Trichoderma</taxon>
    </lineage>
</organism>
<dbReference type="PANTHER" id="PTHR43540">
    <property type="entry name" value="PEROXYUREIDOACRYLATE/UREIDOACRYLATE AMIDOHYDROLASE-RELATED"/>
    <property type="match status" value="1"/>
</dbReference>
<comment type="similarity">
    <text evidence="1">Belongs to the isochorismatase family.</text>
</comment>